<dbReference type="InterPro" id="IPR006059">
    <property type="entry name" value="SBP"/>
</dbReference>
<dbReference type="InterPro" id="IPR050490">
    <property type="entry name" value="Bact_solute-bd_prot1"/>
</dbReference>
<dbReference type="CDD" id="cd13585">
    <property type="entry name" value="PBP2_TMBP_like"/>
    <property type="match status" value="1"/>
</dbReference>
<evidence type="ECO:0000256" key="2">
    <source>
        <dbReference type="ARBA" id="ARBA00022729"/>
    </source>
</evidence>
<gene>
    <name evidence="7" type="ORF">GUY60_23425</name>
</gene>
<evidence type="ECO:0000313" key="7">
    <source>
        <dbReference type="EMBL" id="NBE54314.1"/>
    </source>
</evidence>
<reference evidence="7" key="1">
    <citation type="submission" date="2020-01" db="EMBL/GenBank/DDBJ databases">
        <title>Whole-genome analyses of novel actinobacteria.</title>
        <authorList>
            <person name="Sahin N."/>
        </authorList>
    </citation>
    <scope>NUCLEOTIDE SEQUENCE</scope>
    <source>
        <strain evidence="7">YC537</strain>
    </source>
</reference>
<accession>A0A964URW9</accession>
<keyword evidence="8" id="KW-1185">Reference proteome</keyword>
<proteinExistence type="predicted"/>
<dbReference type="SUPFAM" id="SSF53850">
    <property type="entry name" value="Periplasmic binding protein-like II"/>
    <property type="match status" value="1"/>
</dbReference>
<dbReference type="AlphaFoldDB" id="A0A964URW9"/>
<organism evidence="7 8">
    <name type="scientific">Streptomyces boluensis</name>
    <dbReference type="NCBI Taxonomy" id="1775135"/>
    <lineage>
        <taxon>Bacteria</taxon>
        <taxon>Bacillati</taxon>
        <taxon>Actinomycetota</taxon>
        <taxon>Actinomycetes</taxon>
        <taxon>Kitasatosporales</taxon>
        <taxon>Streptomycetaceae</taxon>
        <taxon>Streptomyces</taxon>
    </lineage>
</organism>
<evidence type="ECO:0000256" key="5">
    <source>
        <dbReference type="ARBA" id="ARBA00023288"/>
    </source>
</evidence>
<keyword evidence="5" id="KW-0449">Lipoprotein</keyword>
<dbReference type="Pfam" id="PF01547">
    <property type="entry name" value="SBP_bac_1"/>
    <property type="match status" value="1"/>
</dbReference>
<dbReference type="Proteomes" id="UP000598297">
    <property type="component" value="Unassembled WGS sequence"/>
</dbReference>
<comment type="caution">
    <text evidence="7">The sequence shown here is derived from an EMBL/GenBank/DDBJ whole genome shotgun (WGS) entry which is preliminary data.</text>
</comment>
<evidence type="ECO:0000256" key="6">
    <source>
        <dbReference type="SAM" id="MobiDB-lite"/>
    </source>
</evidence>
<dbReference type="EMBL" id="JAAAHS010000208">
    <property type="protein sequence ID" value="NBE54314.1"/>
    <property type="molecule type" value="Genomic_DNA"/>
</dbReference>
<dbReference type="OrthoDB" id="2515046at2"/>
<evidence type="ECO:0000256" key="1">
    <source>
        <dbReference type="ARBA" id="ARBA00022475"/>
    </source>
</evidence>
<protein>
    <submittedName>
        <fullName evidence="7">Extracellular solute-binding protein</fullName>
    </submittedName>
</protein>
<keyword evidence="1" id="KW-1003">Cell membrane</keyword>
<evidence type="ECO:0000313" key="8">
    <source>
        <dbReference type="Proteomes" id="UP000598297"/>
    </source>
</evidence>
<sequence>MSSSSFSRLRASLSDHPGGVGSGTHICGVVVGCQCSAVAPSSALQLHAPDPTQADRDAPSTGSGLIRKKGPNRAWSSGFVAAATALSLATLSACGAGDGADASGQDGPVTITFWGWAKGTKEVVDAFNADQSDVRVKFQEIPSGNAGGYAKISNAVKAGNAPDLYNVEYPQLPDFVSRGAVQDISKYVSADVRSKYLPQAMRLTSLGGATWALPQDVAPQAFYYRKDIFKKAGITSPPKTWDEFRADAEKVKKADPKARIATFFPDDPNTFEAMAWQAGAQWFKTEGETWKVGFQDKATRQAAGYWQKMVDDDLIHVMPSFSQQWTASLQKGETAGYLGASWGAGVLDGTLPDQGGKWAAAPIPTTGGTAASGMLGGTTFAVSKDSEKAEAAVKFAEWATTTEAGIKARIASGTSSAYPAAPELVPVAQRAFKSALFGEQDVYGLYKDATGTIKPDWSWGPVMGTTNNSLKDSFAKAGSGGDDIMAAVREAEAATKKELGNRGIKVTD</sequence>
<feature type="region of interest" description="Disordered" evidence="6">
    <location>
        <begin position="46"/>
        <end position="69"/>
    </location>
</feature>
<dbReference type="PANTHER" id="PTHR43649">
    <property type="entry name" value="ARABINOSE-BINDING PROTEIN-RELATED"/>
    <property type="match status" value="1"/>
</dbReference>
<name>A0A964URW9_9ACTN</name>
<keyword evidence="3" id="KW-0472">Membrane</keyword>
<dbReference type="PANTHER" id="PTHR43649:SF33">
    <property type="entry name" value="POLYGALACTURONAN_RHAMNOGALACTURONAN-BINDING PROTEIN YTCQ"/>
    <property type="match status" value="1"/>
</dbReference>
<keyword evidence="2" id="KW-0732">Signal</keyword>
<evidence type="ECO:0000256" key="3">
    <source>
        <dbReference type="ARBA" id="ARBA00023136"/>
    </source>
</evidence>
<keyword evidence="4" id="KW-0564">Palmitate</keyword>
<evidence type="ECO:0000256" key="4">
    <source>
        <dbReference type="ARBA" id="ARBA00023139"/>
    </source>
</evidence>
<dbReference type="Gene3D" id="3.40.190.10">
    <property type="entry name" value="Periplasmic binding protein-like II"/>
    <property type="match status" value="1"/>
</dbReference>